<gene>
    <name evidence="2" type="ORF">RchiOBHm_Chr2g0159751</name>
</gene>
<keyword evidence="1" id="KW-0472">Membrane</keyword>
<dbReference type="EC" id="3.6.3.44" evidence="2"/>
<evidence type="ECO:0000313" key="2">
    <source>
        <dbReference type="EMBL" id="PRQ52831.1"/>
    </source>
</evidence>
<organism evidence="2 3">
    <name type="scientific">Rosa chinensis</name>
    <name type="common">China rose</name>
    <dbReference type="NCBI Taxonomy" id="74649"/>
    <lineage>
        <taxon>Eukaryota</taxon>
        <taxon>Viridiplantae</taxon>
        <taxon>Streptophyta</taxon>
        <taxon>Embryophyta</taxon>
        <taxon>Tracheophyta</taxon>
        <taxon>Spermatophyta</taxon>
        <taxon>Magnoliopsida</taxon>
        <taxon>eudicotyledons</taxon>
        <taxon>Gunneridae</taxon>
        <taxon>Pentapetalae</taxon>
        <taxon>rosids</taxon>
        <taxon>fabids</taxon>
        <taxon>Rosales</taxon>
        <taxon>Rosaceae</taxon>
        <taxon>Rosoideae</taxon>
        <taxon>Rosoideae incertae sedis</taxon>
        <taxon>Rosa</taxon>
    </lineage>
</organism>
<evidence type="ECO:0000256" key="1">
    <source>
        <dbReference type="SAM" id="Phobius"/>
    </source>
</evidence>
<keyword evidence="1" id="KW-0812">Transmembrane</keyword>
<keyword evidence="1" id="KW-1133">Transmembrane helix</keyword>
<protein>
    <submittedName>
        <fullName evidence="2">Putative xenobiotic-transporting ATPase</fullName>
        <ecNumber evidence="2">3.6.3.44</ecNumber>
    </submittedName>
</protein>
<reference evidence="2 3" key="1">
    <citation type="journal article" date="2018" name="Nat. Genet.">
        <title>The Rosa genome provides new insights in the design of modern roses.</title>
        <authorList>
            <person name="Bendahmane M."/>
        </authorList>
    </citation>
    <scope>NUCLEOTIDE SEQUENCE [LARGE SCALE GENOMIC DNA]</scope>
    <source>
        <strain evidence="3">cv. Old Blush</strain>
    </source>
</reference>
<dbReference type="Proteomes" id="UP000238479">
    <property type="component" value="Chromosome 2"/>
</dbReference>
<sequence>MKLGYQRPLTKKDIWKLDTWDQAETLSNKFQKCWADENRKPKPWLLIALNCSLGGRFCWGGFWKVIIFFFFSSFLLFTHLIQMSLLFFFLFSFHVSIIDSTISTRIIHELLVQRAHYSIHGSPLY</sequence>
<evidence type="ECO:0000313" key="3">
    <source>
        <dbReference type="Proteomes" id="UP000238479"/>
    </source>
</evidence>
<accession>A0A2P6S2E3</accession>
<proteinExistence type="predicted"/>
<name>A0A2P6S2E3_ROSCH</name>
<comment type="caution">
    <text evidence="2">The sequence shown here is derived from an EMBL/GenBank/DDBJ whole genome shotgun (WGS) entry which is preliminary data.</text>
</comment>
<keyword evidence="3" id="KW-1185">Reference proteome</keyword>
<dbReference type="EMBL" id="PDCK01000040">
    <property type="protein sequence ID" value="PRQ52831.1"/>
    <property type="molecule type" value="Genomic_DNA"/>
</dbReference>
<dbReference type="AlphaFoldDB" id="A0A2P6S2E3"/>
<dbReference type="Gramene" id="PRQ52831">
    <property type="protein sequence ID" value="PRQ52831"/>
    <property type="gene ID" value="RchiOBHm_Chr2g0159751"/>
</dbReference>
<feature type="transmembrane region" description="Helical" evidence="1">
    <location>
        <begin position="68"/>
        <end position="91"/>
    </location>
</feature>
<dbReference type="GO" id="GO:0016787">
    <property type="term" value="F:hydrolase activity"/>
    <property type="evidence" value="ECO:0007669"/>
    <property type="project" value="UniProtKB-KW"/>
</dbReference>
<keyword evidence="2" id="KW-0378">Hydrolase</keyword>